<dbReference type="OrthoDB" id="9149607at2"/>
<comment type="caution">
    <text evidence="1">The sequence shown here is derived from an EMBL/GenBank/DDBJ whole genome shotgun (WGS) entry which is preliminary data.</text>
</comment>
<evidence type="ECO:0000313" key="1">
    <source>
        <dbReference type="EMBL" id="KLK92050.1"/>
    </source>
</evidence>
<reference evidence="1 2" key="1">
    <citation type="submission" date="2015-05" db="EMBL/GenBank/DDBJ databases">
        <title>Draft genome sequence of Microvirga vignae strain BR3299, a novel nitrogen fixing bacteria isolated from Brazil semi-aired region.</title>
        <authorList>
            <person name="Zilli J.E."/>
            <person name="Passos S.R."/>
            <person name="Leite J."/>
            <person name="Baldani J.I."/>
            <person name="Xavier G.R."/>
            <person name="Rumjaneck N.G."/>
            <person name="Simoes-Araujo J.L."/>
        </authorList>
    </citation>
    <scope>NUCLEOTIDE SEQUENCE [LARGE SCALE GENOMIC DNA]</scope>
    <source>
        <strain evidence="1 2">BR3299</strain>
    </source>
</reference>
<dbReference type="RefSeq" id="WP_047190135.1">
    <property type="nucleotide sequence ID" value="NZ_LCYG01000042.1"/>
</dbReference>
<proteinExistence type="predicted"/>
<dbReference type="GO" id="GO:0004392">
    <property type="term" value="F:heme oxygenase (decyclizing) activity"/>
    <property type="evidence" value="ECO:0007669"/>
    <property type="project" value="InterPro"/>
</dbReference>
<organism evidence="1 2">
    <name type="scientific">Microvirga vignae</name>
    <dbReference type="NCBI Taxonomy" id="1225564"/>
    <lineage>
        <taxon>Bacteria</taxon>
        <taxon>Pseudomonadati</taxon>
        <taxon>Pseudomonadota</taxon>
        <taxon>Alphaproteobacteria</taxon>
        <taxon>Hyphomicrobiales</taxon>
        <taxon>Methylobacteriaceae</taxon>
        <taxon>Microvirga</taxon>
    </lineage>
</organism>
<dbReference type="InterPro" id="IPR016053">
    <property type="entry name" value="Haem_Oase-like"/>
</dbReference>
<dbReference type="AlphaFoldDB" id="A0A0H1R9Z3"/>
<accession>A0A0H1R9Z3</accession>
<dbReference type="EMBL" id="LCYG01000042">
    <property type="protein sequence ID" value="KLK92050.1"/>
    <property type="molecule type" value="Genomic_DNA"/>
</dbReference>
<dbReference type="STRING" id="1225564.AA309_16640"/>
<sequence>MTLLERLKTETRPAHDRIEKAMDLERRIATRDSYTKLLIRFYGFHGAWEEAASAVAPDKAFFESRCKTKLLTKDLKALGLSCDEITRLPQCNPLMPLPSPAAVLGSMYVVEGSTLGGAIIAREVERTLGLDGETGCAYFKSYGREIAVMWKRFGARLLEASSPEADGVIVETAQKTFDVMHDWLCEAP</sequence>
<evidence type="ECO:0008006" key="3">
    <source>
        <dbReference type="Google" id="ProtNLM"/>
    </source>
</evidence>
<dbReference type="Gene3D" id="1.20.910.10">
    <property type="entry name" value="Heme oxygenase-like"/>
    <property type="match status" value="1"/>
</dbReference>
<dbReference type="SUPFAM" id="SSF48613">
    <property type="entry name" value="Heme oxygenase-like"/>
    <property type="match status" value="1"/>
</dbReference>
<protein>
    <recommendedName>
        <fullName evidence="3">Heme oxygenase</fullName>
    </recommendedName>
</protein>
<evidence type="ECO:0000313" key="2">
    <source>
        <dbReference type="Proteomes" id="UP000035489"/>
    </source>
</evidence>
<keyword evidence="2" id="KW-1185">Reference proteome</keyword>
<dbReference type="PATRIC" id="fig|1225564.3.peg.4431"/>
<dbReference type="Proteomes" id="UP000035489">
    <property type="component" value="Unassembled WGS sequence"/>
</dbReference>
<dbReference type="Pfam" id="PF01126">
    <property type="entry name" value="Heme_oxygenase"/>
    <property type="match status" value="1"/>
</dbReference>
<gene>
    <name evidence="1" type="ORF">AA309_16640</name>
</gene>
<name>A0A0H1R9Z3_9HYPH</name>
<dbReference type="InterPro" id="IPR016084">
    <property type="entry name" value="Haem_Oase-like_multi-hlx"/>
</dbReference>
<dbReference type="GO" id="GO:0006788">
    <property type="term" value="P:heme oxidation"/>
    <property type="evidence" value="ECO:0007669"/>
    <property type="project" value="InterPro"/>
</dbReference>
<dbReference type="CDD" id="cd19166">
    <property type="entry name" value="HemeO-bac"/>
    <property type="match status" value="1"/>
</dbReference>